<proteinExistence type="predicted"/>
<dbReference type="Pfam" id="PF12663">
    <property type="entry name" value="DUF3788"/>
    <property type="match status" value="1"/>
</dbReference>
<dbReference type="InterPro" id="IPR024265">
    <property type="entry name" value="DUF3788"/>
</dbReference>
<dbReference type="STRING" id="258515.SAMN05192585_10177"/>
<dbReference type="RefSeq" id="WP_092637351.1">
    <property type="nucleotide sequence ID" value="NZ_FNID01000001.1"/>
</dbReference>
<gene>
    <name evidence="1" type="ORF">SAMN05192585_10177</name>
</gene>
<keyword evidence="2" id="KW-1185">Reference proteome</keyword>
<dbReference type="OrthoDB" id="9090890at2"/>
<sequence>MEWSSLYGPEYTPTFEEIRSYINNPLWQELNDYLQAAYIVQPKLSYSKCSMQRGWNVKYQKSGRALCTLYPTEGFFIALVVIGEREQTQAELLLPLCCAYTQGLYNQAACTMGQRWLMLAVTDSKVLQDVKQLLQLRVAPKVPHKY</sequence>
<evidence type="ECO:0008006" key="3">
    <source>
        <dbReference type="Google" id="ProtNLM"/>
    </source>
</evidence>
<protein>
    <recommendedName>
        <fullName evidence="3">DUF3788 domain-containing protein</fullName>
    </recommendedName>
</protein>
<dbReference type="AlphaFoldDB" id="A0A1G9U4U0"/>
<evidence type="ECO:0000313" key="1">
    <source>
        <dbReference type="EMBL" id="SDM54956.1"/>
    </source>
</evidence>
<reference evidence="1 2" key="1">
    <citation type="submission" date="2016-10" db="EMBL/GenBank/DDBJ databases">
        <authorList>
            <person name="de Groot N.N."/>
        </authorList>
    </citation>
    <scope>NUCLEOTIDE SEQUENCE [LARGE SCALE GENOMIC DNA]</scope>
    <source>
        <strain evidence="1 2">CGMCC 1.5012</strain>
    </source>
</reference>
<accession>A0A1G9U4U0</accession>
<organism evidence="1 2">
    <name type="scientific">Acetanaerobacterium elongatum</name>
    <dbReference type="NCBI Taxonomy" id="258515"/>
    <lineage>
        <taxon>Bacteria</taxon>
        <taxon>Bacillati</taxon>
        <taxon>Bacillota</taxon>
        <taxon>Clostridia</taxon>
        <taxon>Eubacteriales</taxon>
        <taxon>Oscillospiraceae</taxon>
        <taxon>Acetanaerobacterium</taxon>
    </lineage>
</organism>
<dbReference type="Proteomes" id="UP000199182">
    <property type="component" value="Unassembled WGS sequence"/>
</dbReference>
<dbReference type="EMBL" id="FNID01000001">
    <property type="protein sequence ID" value="SDM54956.1"/>
    <property type="molecule type" value="Genomic_DNA"/>
</dbReference>
<evidence type="ECO:0000313" key="2">
    <source>
        <dbReference type="Proteomes" id="UP000199182"/>
    </source>
</evidence>
<name>A0A1G9U4U0_9FIRM</name>